<gene>
    <name evidence="1" type="ORF">E1A91_A11G348700v1</name>
</gene>
<dbReference type="GO" id="GO:0005643">
    <property type="term" value="C:nuclear pore"/>
    <property type="evidence" value="ECO:0007669"/>
    <property type="project" value="InterPro"/>
</dbReference>
<keyword evidence="2" id="KW-1185">Reference proteome</keyword>
<reference evidence="1 2" key="1">
    <citation type="submission" date="2019-07" db="EMBL/GenBank/DDBJ databases">
        <title>WGS assembly of Gossypium mustelinum.</title>
        <authorList>
            <person name="Chen Z.J."/>
            <person name="Sreedasyam A."/>
            <person name="Ando A."/>
            <person name="Song Q."/>
            <person name="De L."/>
            <person name="Hulse-Kemp A."/>
            <person name="Ding M."/>
            <person name="Ye W."/>
            <person name="Kirkbride R."/>
            <person name="Jenkins J."/>
            <person name="Plott C."/>
            <person name="Lovell J."/>
            <person name="Lin Y.-M."/>
            <person name="Vaughn R."/>
            <person name="Liu B."/>
            <person name="Li W."/>
            <person name="Simpson S."/>
            <person name="Scheffler B."/>
            <person name="Saski C."/>
            <person name="Grover C."/>
            <person name="Hu G."/>
            <person name="Conover J."/>
            <person name="Carlson J."/>
            <person name="Shu S."/>
            <person name="Boston L."/>
            <person name="Williams M."/>
            <person name="Peterson D."/>
            <person name="Mcgee K."/>
            <person name="Jones D."/>
            <person name="Wendel J."/>
            <person name="Stelly D."/>
            <person name="Grimwood J."/>
            <person name="Schmutz J."/>
        </authorList>
    </citation>
    <scope>NUCLEOTIDE SEQUENCE [LARGE SCALE GENOMIC DNA]</scope>
    <source>
        <strain evidence="1">1408120.09</strain>
    </source>
</reference>
<evidence type="ECO:0000313" key="1">
    <source>
        <dbReference type="EMBL" id="TYJ12421.1"/>
    </source>
</evidence>
<accession>A0A5D2XHR3</accession>
<dbReference type="AlphaFoldDB" id="A0A5D2XHR3"/>
<dbReference type="EMBL" id="CM017646">
    <property type="protein sequence ID" value="TYJ12421.1"/>
    <property type="molecule type" value="Genomic_DNA"/>
</dbReference>
<protein>
    <submittedName>
        <fullName evidence="1">Uncharacterized protein</fullName>
    </submittedName>
</protein>
<organism evidence="1 2">
    <name type="scientific">Gossypium mustelinum</name>
    <name type="common">Cotton</name>
    <name type="synonym">Gossypium caicoense</name>
    <dbReference type="NCBI Taxonomy" id="34275"/>
    <lineage>
        <taxon>Eukaryota</taxon>
        <taxon>Viridiplantae</taxon>
        <taxon>Streptophyta</taxon>
        <taxon>Embryophyta</taxon>
        <taxon>Tracheophyta</taxon>
        <taxon>Spermatophyta</taxon>
        <taxon>Magnoliopsida</taxon>
        <taxon>eudicotyledons</taxon>
        <taxon>Gunneridae</taxon>
        <taxon>Pentapetalae</taxon>
        <taxon>rosids</taxon>
        <taxon>malvids</taxon>
        <taxon>Malvales</taxon>
        <taxon>Malvaceae</taxon>
        <taxon>Malvoideae</taxon>
        <taxon>Gossypium</taxon>
    </lineage>
</organism>
<dbReference type="InterPro" id="IPR021827">
    <property type="entry name" value="Nup186/Nup192/Nup205"/>
</dbReference>
<dbReference type="PANTHER" id="PTHR31344">
    <property type="entry name" value="NUCLEAR PORE COMPLEX PROTEIN NUP205"/>
    <property type="match status" value="1"/>
</dbReference>
<sequence length="69" mass="7709">MIAKNTVTGLILITKSCCNEVSSRTHMCSCLPVIVSMVMEQCVARLDIAMFNAILWESSYELIPYPILL</sequence>
<proteinExistence type="predicted"/>
<name>A0A5D2XHR3_GOSMU</name>
<dbReference type="Proteomes" id="UP000323597">
    <property type="component" value="Chromosome A11"/>
</dbReference>
<evidence type="ECO:0000313" key="2">
    <source>
        <dbReference type="Proteomes" id="UP000323597"/>
    </source>
</evidence>
<dbReference type="PANTHER" id="PTHR31344:SF11">
    <property type="entry name" value="NUCLEOLAR PROTEIN GAR2-LIKE PROTEIN"/>
    <property type="match status" value="1"/>
</dbReference>